<keyword evidence="4" id="KW-1185">Reference proteome</keyword>
<dbReference type="InterPro" id="IPR049449">
    <property type="entry name" value="TesB_ACOT8-like_N"/>
</dbReference>
<dbReference type="AlphaFoldDB" id="A0A1Y0EKC7"/>
<name>A0A1Y0EKC7_9BURK</name>
<evidence type="ECO:0000259" key="2">
    <source>
        <dbReference type="Pfam" id="PF20789"/>
    </source>
</evidence>
<evidence type="ECO:0000259" key="1">
    <source>
        <dbReference type="Pfam" id="PF13622"/>
    </source>
</evidence>
<dbReference type="OrthoDB" id="4370297at2"/>
<dbReference type="SUPFAM" id="SSF54637">
    <property type="entry name" value="Thioesterase/thiol ester dehydrase-isomerase"/>
    <property type="match status" value="2"/>
</dbReference>
<dbReference type="RefSeq" id="WP_087277353.1">
    <property type="nucleotide sequence ID" value="NZ_CP021455.1"/>
</dbReference>
<evidence type="ECO:0000313" key="3">
    <source>
        <dbReference type="EMBL" id="ARU03881.1"/>
    </source>
</evidence>
<proteinExistence type="predicted"/>
<feature type="domain" description="Acyl-CoA thioesterase-like N-terminal HotDog" evidence="1">
    <location>
        <begin position="35"/>
        <end position="120"/>
    </location>
</feature>
<dbReference type="Proteomes" id="UP000196138">
    <property type="component" value="Chromosome"/>
</dbReference>
<gene>
    <name evidence="3" type="ORF">CCO03_03565</name>
</gene>
<dbReference type="KEGG" id="cser:CCO03_03565"/>
<accession>A0A1Y0EKC7</accession>
<protein>
    <submittedName>
        <fullName evidence="3">Acyl-CoA thioesterase</fullName>
    </submittedName>
</protein>
<organism evidence="3 4">
    <name type="scientific">Comamonas serinivorans</name>
    <dbReference type="NCBI Taxonomy" id="1082851"/>
    <lineage>
        <taxon>Bacteria</taxon>
        <taxon>Pseudomonadati</taxon>
        <taxon>Pseudomonadota</taxon>
        <taxon>Betaproteobacteria</taxon>
        <taxon>Burkholderiales</taxon>
        <taxon>Comamonadaceae</taxon>
        <taxon>Comamonas</taxon>
    </lineage>
</organism>
<sequence>MTATSHPLDEAVVLTLSQGPDPQGGTVIWQGQTHPGYANMVGPYGGITAAQAVQSVLQHPQLLGVPVALTINYAAALAYGPFTIHTRPVRTNRSTQHWTIEFVQNDDAGQPQTVITGTAMTAVRRDTYSSVDHPLPPVPSASTLATRRVKNAVEWLNRYDQRLVDGDIHTAWDGSEHDSQSTVWMSDEPPRPLDFVGLTGLADVFFPRIWRRRALRVPAGTVSMTVYYHADAAKLAATGSAHILGRARMHAAFNGYCDQSAVLWAPDGEVLATTHQLVYYKE</sequence>
<dbReference type="InterPro" id="IPR042171">
    <property type="entry name" value="Acyl-CoA_hotdog"/>
</dbReference>
<dbReference type="EMBL" id="CP021455">
    <property type="protein sequence ID" value="ARU03881.1"/>
    <property type="molecule type" value="Genomic_DNA"/>
</dbReference>
<dbReference type="Pfam" id="PF13622">
    <property type="entry name" value="4HBT_3"/>
    <property type="match status" value="1"/>
</dbReference>
<dbReference type="InterPro" id="IPR029069">
    <property type="entry name" value="HotDog_dom_sf"/>
</dbReference>
<reference evidence="3 4" key="1">
    <citation type="submission" date="2017-05" db="EMBL/GenBank/DDBJ databases">
        <authorList>
            <person name="Song R."/>
            <person name="Chenine A.L."/>
            <person name="Ruprecht R.M."/>
        </authorList>
    </citation>
    <scope>NUCLEOTIDE SEQUENCE [LARGE SCALE GENOMIC DNA]</scope>
    <source>
        <strain evidence="3 4">DSM 26136</strain>
    </source>
</reference>
<dbReference type="Gene3D" id="2.40.160.210">
    <property type="entry name" value="Acyl-CoA thioesterase, double hotdog domain"/>
    <property type="match status" value="1"/>
</dbReference>
<dbReference type="InterPro" id="IPR049450">
    <property type="entry name" value="ACOT8-like_C"/>
</dbReference>
<feature type="domain" description="Acyl-CoA thioesterase-like C-terminal" evidence="2">
    <location>
        <begin position="146"/>
        <end position="279"/>
    </location>
</feature>
<evidence type="ECO:0000313" key="4">
    <source>
        <dbReference type="Proteomes" id="UP000196138"/>
    </source>
</evidence>
<dbReference type="Pfam" id="PF20789">
    <property type="entry name" value="4HBT_3C"/>
    <property type="match status" value="1"/>
</dbReference>